<comment type="caution">
    <text evidence="2">The sequence shown here is derived from an EMBL/GenBank/DDBJ whole genome shotgun (WGS) entry which is preliminary data.</text>
</comment>
<feature type="transmembrane region" description="Helical" evidence="1">
    <location>
        <begin position="7"/>
        <end position="35"/>
    </location>
</feature>
<proteinExistence type="predicted"/>
<evidence type="ECO:0000256" key="1">
    <source>
        <dbReference type="SAM" id="Phobius"/>
    </source>
</evidence>
<accession>A0A0F9PR22</accession>
<sequence>MNNTDKLAGLILSLIRFALLFVAAILVAGIALMIYEAFASDGAAGALLAATASRRVGGCRQGPGEVGLARAGTVALEERER</sequence>
<dbReference type="AlphaFoldDB" id="A0A0F9PR22"/>
<keyword evidence="1" id="KW-0812">Transmembrane</keyword>
<keyword evidence="1" id="KW-1133">Transmembrane helix</keyword>
<dbReference type="EMBL" id="LAZR01005989">
    <property type="protein sequence ID" value="KKM95587.1"/>
    <property type="molecule type" value="Genomic_DNA"/>
</dbReference>
<keyword evidence="1" id="KW-0472">Membrane</keyword>
<organism evidence="2">
    <name type="scientific">marine sediment metagenome</name>
    <dbReference type="NCBI Taxonomy" id="412755"/>
    <lineage>
        <taxon>unclassified sequences</taxon>
        <taxon>metagenomes</taxon>
        <taxon>ecological metagenomes</taxon>
    </lineage>
</organism>
<gene>
    <name evidence="2" type="ORF">LCGC14_1186700</name>
</gene>
<name>A0A0F9PR22_9ZZZZ</name>
<protein>
    <submittedName>
        <fullName evidence="2">Uncharacterized protein</fullName>
    </submittedName>
</protein>
<reference evidence="2" key="1">
    <citation type="journal article" date="2015" name="Nature">
        <title>Complex archaea that bridge the gap between prokaryotes and eukaryotes.</title>
        <authorList>
            <person name="Spang A."/>
            <person name="Saw J.H."/>
            <person name="Jorgensen S.L."/>
            <person name="Zaremba-Niedzwiedzka K."/>
            <person name="Martijn J."/>
            <person name="Lind A.E."/>
            <person name="van Eijk R."/>
            <person name="Schleper C."/>
            <person name="Guy L."/>
            <person name="Ettema T.J."/>
        </authorList>
    </citation>
    <scope>NUCLEOTIDE SEQUENCE</scope>
</reference>
<evidence type="ECO:0000313" key="2">
    <source>
        <dbReference type="EMBL" id="KKM95587.1"/>
    </source>
</evidence>